<dbReference type="PANTHER" id="PTHR35007:SF3">
    <property type="entry name" value="POSSIBLE CONSERVED ALANINE RICH MEMBRANE PROTEIN"/>
    <property type="match status" value="1"/>
</dbReference>
<evidence type="ECO:0000256" key="2">
    <source>
        <dbReference type="ARBA" id="ARBA00022475"/>
    </source>
</evidence>
<keyword evidence="9" id="KW-1185">Reference proteome</keyword>
<keyword evidence="4 6" id="KW-1133">Transmembrane helix</keyword>
<evidence type="ECO:0000256" key="5">
    <source>
        <dbReference type="ARBA" id="ARBA00023136"/>
    </source>
</evidence>
<dbReference type="InterPro" id="IPR018076">
    <property type="entry name" value="T2SS_GspF_dom"/>
</dbReference>
<sequence>MGRAGLGRGDRPRGGTGRVVSGASAAAWPAVVAGAAGAESGAALSATLLALLALAGVCRLSARRRLLGRLAALRGERPVPARLIPTPLRRRGRPTADHRLPLATELLAACLAAGAAPGAAAGAVGASLGGPLGESLRRAAAELRLGGDPSEVWGRFGRYPGAGGLARRLELAETSGAPMVRAVAAEAAQARARRRRAAQVGARRAAVQVAGPLGLCFLPAFLLIGVAPVVLGLAWRLL</sequence>
<protein>
    <submittedName>
        <fullName evidence="8">Type II secretion protein F</fullName>
    </submittedName>
</protein>
<proteinExistence type="predicted"/>
<evidence type="ECO:0000313" key="9">
    <source>
        <dbReference type="Proteomes" id="UP000272474"/>
    </source>
</evidence>
<dbReference type="PANTHER" id="PTHR35007">
    <property type="entry name" value="INTEGRAL MEMBRANE PROTEIN-RELATED"/>
    <property type="match status" value="1"/>
</dbReference>
<organism evidence="8 9">
    <name type="scientific">Streptomyces hoynatensis</name>
    <dbReference type="NCBI Taxonomy" id="1141874"/>
    <lineage>
        <taxon>Bacteria</taxon>
        <taxon>Bacillati</taxon>
        <taxon>Actinomycetota</taxon>
        <taxon>Actinomycetes</taxon>
        <taxon>Kitasatosporales</taxon>
        <taxon>Streptomycetaceae</taxon>
        <taxon>Streptomyces</taxon>
    </lineage>
</organism>
<evidence type="ECO:0000259" key="7">
    <source>
        <dbReference type="Pfam" id="PF00482"/>
    </source>
</evidence>
<keyword evidence="5 6" id="KW-0472">Membrane</keyword>
<comment type="caution">
    <text evidence="8">The sequence shown here is derived from an EMBL/GenBank/DDBJ whole genome shotgun (WGS) entry which is preliminary data.</text>
</comment>
<dbReference type="Proteomes" id="UP000272474">
    <property type="component" value="Unassembled WGS sequence"/>
</dbReference>
<dbReference type="AlphaFoldDB" id="A0A3A9Z6X2"/>
<dbReference type="OrthoDB" id="3267562at2"/>
<reference evidence="8 9" key="1">
    <citation type="journal article" date="2014" name="Int. J. Syst. Evol. Microbiol.">
        <title>Streptomyces hoynatensis sp. nov., isolated from deep marine sediment.</title>
        <authorList>
            <person name="Veyisoglu A."/>
            <person name="Sahin N."/>
        </authorList>
    </citation>
    <scope>NUCLEOTIDE SEQUENCE [LARGE SCALE GENOMIC DNA]</scope>
    <source>
        <strain evidence="8 9">KCTC 29097</strain>
    </source>
</reference>
<feature type="transmembrane region" description="Helical" evidence="6">
    <location>
        <begin position="213"/>
        <end position="235"/>
    </location>
</feature>
<name>A0A3A9Z6X2_9ACTN</name>
<evidence type="ECO:0000313" key="8">
    <source>
        <dbReference type="EMBL" id="RKN43057.1"/>
    </source>
</evidence>
<gene>
    <name evidence="8" type="ORF">D7294_11170</name>
</gene>
<feature type="domain" description="Type II secretion system protein GspF" evidence="7">
    <location>
        <begin position="104"/>
        <end position="226"/>
    </location>
</feature>
<evidence type="ECO:0000256" key="4">
    <source>
        <dbReference type="ARBA" id="ARBA00022989"/>
    </source>
</evidence>
<comment type="subcellular location">
    <subcellularLocation>
        <location evidence="1">Cell membrane</location>
        <topology evidence="1">Multi-pass membrane protein</topology>
    </subcellularLocation>
</comment>
<evidence type="ECO:0000256" key="6">
    <source>
        <dbReference type="SAM" id="Phobius"/>
    </source>
</evidence>
<feature type="transmembrane region" description="Helical" evidence="6">
    <location>
        <begin position="20"/>
        <end position="38"/>
    </location>
</feature>
<evidence type="ECO:0000256" key="3">
    <source>
        <dbReference type="ARBA" id="ARBA00022692"/>
    </source>
</evidence>
<evidence type="ECO:0000256" key="1">
    <source>
        <dbReference type="ARBA" id="ARBA00004651"/>
    </source>
</evidence>
<keyword evidence="2" id="KW-1003">Cell membrane</keyword>
<accession>A0A3A9Z6X2</accession>
<keyword evidence="3 6" id="KW-0812">Transmembrane</keyword>
<dbReference type="Pfam" id="PF00482">
    <property type="entry name" value="T2SSF"/>
    <property type="match status" value="1"/>
</dbReference>
<feature type="transmembrane region" description="Helical" evidence="6">
    <location>
        <begin position="44"/>
        <end position="62"/>
    </location>
</feature>
<dbReference type="GO" id="GO:0005886">
    <property type="term" value="C:plasma membrane"/>
    <property type="evidence" value="ECO:0007669"/>
    <property type="project" value="UniProtKB-SubCell"/>
</dbReference>
<dbReference type="EMBL" id="RBAL01000005">
    <property type="protein sequence ID" value="RKN43057.1"/>
    <property type="molecule type" value="Genomic_DNA"/>
</dbReference>